<organism evidence="2 3">
    <name type="scientific">Brassica cretica</name>
    <name type="common">Mustard</name>
    <dbReference type="NCBI Taxonomy" id="69181"/>
    <lineage>
        <taxon>Eukaryota</taxon>
        <taxon>Viridiplantae</taxon>
        <taxon>Streptophyta</taxon>
        <taxon>Embryophyta</taxon>
        <taxon>Tracheophyta</taxon>
        <taxon>Spermatophyta</taxon>
        <taxon>Magnoliopsida</taxon>
        <taxon>eudicotyledons</taxon>
        <taxon>Gunneridae</taxon>
        <taxon>Pentapetalae</taxon>
        <taxon>rosids</taxon>
        <taxon>malvids</taxon>
        <taxon>Brassicales</taxon>
        <taxon>Brassicaceae</taxon>
        <taxon>Brassiceae</taxon>
        <taxon>Brassica</taxon>
    </lineage>
</organism>
<gene>
    <name evidence="2" type="ORF">F2Q68_00031291</name>
</gene>
<proteinExistence type="inferred from homology"/>
<dbReference type="GO" id="GO:0004185">
    <property type="term" value="F:serine-type carboxypeptidase activity"/>
    <property type="evidence" value="ECO:0007669"/>
    <property type="project" value="InterPro"/>
</dbReference>
<dbReference type="Gene3D" id="3.40.50.1820">
    <property type="entry name" value="alpha/beta hydrolase"/>
    <property type="match status" value="1"/>
</dbReference>
<sequence length="257" mass="28556">MELLILCSMETEAACKGKYYDDNGTYISDECSHKVGKVIDALGLIDPSNILEPCNVQTSSMSHIAIGSLPVGKKMFRREWPLGILPSWSEFISTSDIPCLDNIVATTWLNYPAARKAVHAKEKSKIGRWELCANASKYQTDAGSISNSIEISLSAAIALSFLVDIMIELYDILALKHELTQWDTKWLMDGGNGCQMTKLPGIHTGHSVPEVKPREALDFYRRFLAGEKIKTSLVFGPSFVITLITKHVFLIKFESSH</sequence>
<evidence type="ECO:0000313" key="3">
    <source>
        <dbReference type="Proteomes" id="UP000712281"/>
    </source>
</evidence>
<dbReference type="Pfam" id="PF00450">
    <property type="entry name" value="Peptidase_S10"/>
    <property type="match status" value="1"/>
</dbReference>
<dbReference type="InterPro" id="IPR029058">
    <property type="entry name" value="AB_hydrolase_fold"/>
</dbReference>
<dbReference type="EMBL" id="QGKW02002005">
    <property type="protein sequence ID" value="KAF2542763.1"/>
    <property type="molecule type" value="Genomic_DNA"/>
</dbReference>
<dbReference type="AlphaFoldDB" id="A0A8S9G9X1"/>
<dbReference type="SUPFAM" id="SSF53474">
    <property type="entry name" value="alpha/beta-Hydrolases"/>
    <property type="match status" value="1"/>
</dbReference>
<evidence type="ECO:0000313" key="2">
    <source>
        <dbReference type="EMBL" id="KAF2542763.1"/>
    </source>
</evidence>
<reference evidence="2" key="1">
    <citation type="submission" date="2019-12" db="EMBL/GenBank/DDBJ databases">
        <title>Genome sequencing and annotation of Brassica cretica.</title>
        <authorList>
            <person name="Studholme D.J."/>
            <person name="Sarris P.F."/>
        </authorList>
    </citation>
    <scope>NUCLEOTIDE SEQUENCE</scope>
    <source>
        <strain evidence="2">PFS-001/15</strain>
        <tissue evidence="2">Leaf</tissue>
    </source>
</reference>
<comment type="caution">
    <text evidence="2">The sequence shown here is derived from an EMBL/GenBank/DDBJ whole genome shotgun (WGS) entry which is preliminary data.</text>
</comment>
<comment type="similarity">
    <text evidence="1">Belongs to the peptidase S10 family.</text>
</comment>
<protein>
    <submittedName>
        <fullName evidence="2">Uncharacterized protein</fullName>
    </submittedName>
</protein>
<dbReference type="Proteomes" id="UP000712281">
    <property type="component" value="Unassembled WGS sequence"/>
</dbReference>
<dbReference type="InterPro" id="IPR001563">
    <property type="entry name" value="Peptidase_S10"/>
</dbReference>
<name>A0A8S9G9X1_BRACR</name>
<accession>A0A8S9G9X1</accession>
<evidence type="ECO:0000256" key="1">
    <source>
        <dbReference type="ARBA" id="ARBA00009431"/>
    </source>
</evidence>
<dbReference type="GO" id="GO:0006508">
    <property type="term" value="P:proteolysis"/>
    <property type="evidence" value="ECO:0007669"/>
    <property type="project" value="InterPro"/>
</dbReference>